<dbReference type="InterPro" id="IPR020562">
    <property type="entry name" value="PRibGlycinamide_synth_N"/>
</dbReference>
<keyword evidence="6" id="KW-0464">Manganese</keyword>
<keyword evidence="5 7" id="KW-0067">ATP-binding</keyword>
<dbReference type="InterPro" id="IPR013815">
    <property type="entry name" value="ATP_grasp_subdomain_1"/>
</dbReference>
<evidence type="ECO:0000256" key="6">
    <source>
        <dbReference type="ARBA" id="ARBA00023211"/>
    </source>
</evidence>
<dbReference type="EMBL" id="NHOQ01002723">
    <property type="protein sequence ID" value="PWA15253.1"/>
    <property type="molecule type" value="Genomic_DNA"/>
</dbReference>
<keyword evidence="10" id="KW-1185">Reference proteome</keyword>
<evidence type="ECO:0000313" key="10">
    <source>
        <dbReference type="Proteomes" id="UP000250572"/>
    </source>
</evidence>
<dbReference type="InterPro" id="IPR020561">
    <property type="entry name" value="PRibGlycinamid_synth_ATP-grasp"/>
</dbReference>
<dbReference type="GO" id="GO:0005524">
    <property type="term" value="F:ATP binding"/>
    <property type="evidence" value="ECO:0007669"/>
    <property type="project" value="UniProtKB-UniRule"/>
</dbReference>
<dbReference type="SUPFAM" id="SSF56059">
    <property type="entry name" value="Glutathione synthetase ATP-binding domain-like"/>
    <property type="match status" value="1"/>
</dbReference>
<evidence type="ECO:0000256" key="7">
    <source>
        <dbReference type="PROSITE-ProRule" id="PRU00409"/>
    </source>
</evidence>
<dbReference type="GO" id="GO:0006164">
    <property type="term" value="P:purine nucleotide biosynthetic process"/>
    <property type="evidence" value="ECO:0007669"/>
    <property type="project" value="UniProtKB-KW"/>
</dbReference>
<proteinExistence type="predicted"/>
<keyword evidence="4" id="KW-0658">Purine biosynthesis</keyword>
<dbReference type="InterPro" id="IPR000115">
    <property type="entry name" value="PRibGlycinamide_synth"/>
</dbReference>
<feature type="non-terminal residue" evidence="9">
    <location>
        <position position="274"/>
    </location>
</feature>
<dbReference type="Pfam" id="PF01071">
    <property type="entry name" value="GARS_A"/>
    <property type="match status" value="1"/>
</dbReference>
<dbReference type="Gene3D" id="3.40.50.20">
    <property type="match status" value="1"/>
</dbReference>
<keyword evidence="2" id="KW-0479">Metal-binding</keyword>
<comment type="caution">
    <text evidence="9">The sequence shown here is derived from an EMBL/GenBank/DDBJ whole genome shotgun (WGS) entry which is preliminary data.</text>
</comment>
<keyword evidence="3 7" id="KW-0547">Nucleotide-binding</keyword>
<dbReference type="Gene3D" id="3.30.1490.20">
    <property type="entry name" value="ATP-grasp fold, A domain"/>
    <property type="match status" value="1"/>
</dbReference>
<dbReference type="PANTHER" id="PTHR43472:SF1">
    <property type="entry name" value="PHOSPHORIBOSYLAMINE--GLYCINE LIGASE, CHLOROPLASTIC"/>
    <property type="match status" value="1"/>
</dbReference>
<evidence type="ECO:0000256" key="1">
    <source>
        <dbReference type="ARBA" id="ARBA00022598"/>
    </source>
</evidence>
<dbReference type="InterPro" id="IPR011761">
    <property type="entry name" value="ATP-grasp"/>
</dbReference>
<dbReference type="STRING" id="33528.ENSGAFP00000001726"/>
<dbReference type="SMART" id="SM01209">
    <property type="entry name" value="GARS_A"/>
    <property type="match status" value="1"/>
</dbReference>
<accession>A0A315UUH3</accession>
<dbReference type="PROSITE" id="PS50975">
    <property type="entry name" value="ATP_GRASP"/>
    <property type="match status" value="1"/>
</dbReference>
<evidence type="ECO:0000259" key="8">
    <source>
        <dbReference type="PROSITE" id="PS50975"/>
    </source>
</evidence>
<keyword evidence="1" id="KW-0436">Ligase</keyword>
<dbReference type="GO" id="GO:0004637">
    <property type="term" value="F:phosphoribosylamine-glycine ligase activity"/>
    <property type="evidence" value="ECO:0007669"/>
    <property type="project" value="InterPro"/>
</dbReference>
<dbReference type="Pfam" id="PF02844">
    <property type="entry name" value="GARS_N"/>
    <property type="match status" value="1"/>
</dbReference>
<gene>
    <name evidence="9" type="ORF">CCH79_00020739</name>
</gene>
<dbReference type="InterPro" id="IPR016185">
    <property type="entry name" value="PreATP-grasp_dom_sf"/>
</dbReference>
<protein>
    <recommendedName>
        <fullName evidence="8">ATP-grasp domain-containing protein</fullName>
    </recommendedName>
</protein>
<reference evidence="9 10" key="1">
    <citation type="journal article" date="2018" name="G3 (Bethesda)">
        <title>A High-Quality Reference Genome for the Invasive Mosquitofish Gambusia affinis Using a Chicago Library.</title>
        <authorList>
            <person name="Hoffberg S.L."/>
            <person name="Troendle N.J."/>
            <person name="Glenn T.C."/>
            <person name="Mahmud O."/>
            <person name="Louha S."/>
            <person name="Chalopin D."/>
            <person name="Bennetzen J.L."/>
            <person name="Mauricio R."/>
        </authorList>
    </citation>
    <scope>NUCLEOTIDE SEQUENCE [LARGE SCALE GENOMIC DNA]</scope>
    <source>
        <strain evidence="9">NE01/NJP1002.9</strain>
        <tissue evidence="9">Muscle</tissue>
    </source>
</reference>
<dbReference type="GO" id="GO:0009113">
    <property type="term" value="P:purine nucleobase biosynthetic process"/>
    <property type="evidence" value="ECO:0007669"/>
    <property type="project" value="InterPro"/>
</dbReference>
<dbReference type="PANTHER" id="PTHR43472">
    <property type="entry name" value="PHOSPHORIBOSYLAMINE--GLYCINE LIGASE"/>
    <property type="match status" value="1"/>
</dbReference>
<evidence type="ECO:0000256" key="2">
    <source>
        <dbReference type="ARBA" id="ARBA00022723"/>
    </source>
</evidence>
<evidence type="ECO:0000313" key="9">
    <source>
        <dbReference type="EMBL" id="PWA15253.1"/>
    </source>
</evidence>
<dbReference type="FunFam" id="3.40.50.20:FF:000006">
    <property type="entry name" value="Phosphoribosylamine--glycine ligase, chloroplastic"/>
    <property type="match status" value="1"/>
</dbReference>
<dbReference type="GO" id="GO:0046872">
    <property type="term" value="F:metal ion binding"/>
    <property type="evidence" value="ECO:0007669"/>
    <property type="project" value="UniProtKB-KW"/>
</dbReference>
<evidence type="ECO:0000256" key="4">
    <source>
        <dbReference type="ARBA" id="ARBA00022755"/>
    </source>
</evidence>
<feature type="domain" description="ATP-grasp" evidence="8">
    <location>
        <begin position="125"/>
        <end position="180"/>
    </location>
</feature>
<sequence length="274" mass="28767">MAERVLVVGGGGREHALAWKLAQSPRVQQVLVAPGNAGTANCGKISNSGTGAAKWSMLVVSAEVSVSNHSILAQFCKDHHVGLVVVGPEAPLAAGMVDDLTAAGILCFGPSAAAAQLESSKSFAKAFMERHGVPTARYGSFSDPQDACSFIRSADFPALVVKASGLAAGKGVIVAGDQDEACRAVMEIMKVVCQRRLVPPQAGLYAALSFFRRYIHSEGLQDVHHRCGPAGRRSDLLGLPLQSLLDGPQHSGSRLFLLLVLRLCLHPSTLPAEK</sequence>
<dbReference type="SUPFAM" id="SSF52440">
    <property type="entry name" value="PreATP-grasp domain"/>
    <property type="match status" value="1"/>
</dbReference>
<evidence type="ECO:0000256" key="5">
    <source>
        <dbReference type="ARBA" id="ARBA00022840"/>
    </source>
</evidence>
<dbReference type="AlphaFoldDB" id="A0A315UUH3"/>
<dbReference type="Proteomes" id="UP000250572">
    <property type="component" value="Unassembled WGS sequence"/>
</dbReference>
<evidence type="ECO:0000256" key="3">
    <source>
        <dbReference type="ARBA" id="ARBA00022741"/>
    </source>
</evidence>
<organism evidence="9 10">
    <name type="scientific">Gambusia affinis</name>
    <name type="common">Western mosquitofish</name>
    <name type="synonym">Heterandria affinis</name>
    <dbReference type="NCBI Taxonomy" id="33528"/>
    <lineage>
        <taxon>Eukaryota</taxon>
        <taxon>Metazoa</taxon>
        <taxon>Chordata</taxon>
        <taxon>Craniata</taxon>
        <taxon>Vertebrata</taxon>
        <taxon>Euteleostomi</taxon>
        <taxon>Actinopterygii</taxon>
        <taxon>Neopterygii</taxon>
        <taxon>Teleostei</taxon>
        <taxon>Neoteleostei</taxon>
        <taxon>Acanthomorphata</taxon>
        <taxon>Ovalentaria</taxon>
        <taxon>Atherinomorphae</taxon>
        <taxon>Cyprinodontiformes</taxon>
        <taxon>Poeciliidae</taxon>
        <taxon>Poeciliinae</taxon>
        <taxon>Gambusia</taxon>
    </lineage>
</organism>
<name>A0A315UUH3_GAMAF</name>